<sequence>MSTTNSFTNSFPNCLIIPSVSGATTNCLNVKLPSVSTIALLIIVYWIIYLIIAYLLFWFLNKMYPNQKISYWIILLILLLSGFIISLLSRL</sequence>
<gene>
    <name evidence="2" type="ORF">glt_00126</name>
</gene>
<feature type="transmembrane region" description="Helical" evidence="1">
    <location>
        <begin position="38"/>
        <end position="57"/>
    </location>
</feature>
<evidence type="ECO:0000256" key="1">
    <source>
        <dbReference type="SAM" id="Phobius"/>
    </source>
</evidence>
<accession>M1NLS3</accession>
<dbReference type="Proteomes" id="UP000241071">
    <property type="component" value="Segment"/>
</dbReference>
<evidence type="ECO:0000313" key="3">
    <source>
        <dbReference type="Proteomes" id="UP000241071"/>
    </source>
</evidence>
<dbReference type="EMBL" id="KC008572">
    <property type="protein sequence ID" value="AGF84935.1"/>
    <property type="molecule type" value="Genomic_DNA"/>
</dbReference>
<protein>
    <submittedName>
        <fullName evidence="2">Uncharacterized protein</fullName>
    </submittedName>
</protein>
<organism evidence="2 3">
    <name type="scientific">Moumouvirus goulette</name>
    <dbReference type="NCBI Taxonomy" id="1247379"/>
    <lineage>
        <taxon>Viruses</taxon>
        <taxon>Varidnaviria</taxon>
        <taxon>Bamfordvirae</taxon>
        <taxon>Nucleocytoviricota</taxon>
        <taxon>Megaviricetes</taxon>
        <taxon>Imitervirales</taxon>
        <taxon>Mimiviridae</taxon>
        <taxon>Megamimivirinae</taxon>
        <taxon>Moumouvirus</taxon>
        <taxon>Moumouvirus goulettemassiliense</taxon>
    </lineage>
</organism>
<evidence type="ECO:0000313" key="2">
    <source>
        <dbReference type="EMBL" id="AGF84935.1"/>
    </source>
</evidence>
<feature type="transmembrane region" description="Helical" evidence="1">
    <location>
        <begin position="69"/>
        <end position="88"/>
    </location>
</feature>
<keyword evidence="1" id="KW-1133">Transmembrane helix</keyword>
<reference evidence="2 3" key="1">
    <citation type="submission" date="2012-10" db="EMBL/GenBank/DDBJ databases">
        <title>Complete genome sequence of Moumouvirus goulette.</title>
        <authorList>
            <person name="Fournous G."/>
            <person name="Bougalmi M."/>
            <person name="Colson P."/>
        </authorList>
    </citation>
    <scope>NUCLEOTIDE SEQUENCE [LARGE SCALE GENOMIC DNA]</scope>
</reference>
<keyword evidence="1" id="KW-0472">Membrane</keyword>
<keyword evidence="1" id="KW-0812">Transmembrane</keyword>
<keyword evidence="3" id="KW-1185">Reference proteome</keyword>
<proteinExistence type="predicted"/>
<name>M1NLS3_9VIRU</name>